<dbReference type="SUPFAM" id="SSF52540">
    <property type="entry name" value="P-loop containing nucleoside triphosphate hydrolases"/>
    <property type="match status" value="1"/>
</dbReference>
<dbReference type="InterPro" id="IPR027417">
    <property type="entry name" value="P-loop_NTPase"/>
</dbReference>
<evidence type="ECO:0000313" key="1">
    <source>
        <dbReference type="EMBL" id="TDQ49035.1"/>
    </source>
</evidence>
<proteinExistence type="predicted"/>
<protein>
    <submittedName>
        <fullName evidence="1">TniB protein</fullName>
    </submittedName>
</protein>
<keyword evidence="2" id="KW-1185">Reference proteome</keyword>
<dbReference type="Pfam" id="PF05621">
    <property type="entry name" value="TniB"/>
    <property type="match status" value="1"/>
</dbReference>
<accession>A0A4R6UUH9</accession>
<reference evidence="1 2" key="1">
    <citation type="submission" date="2019-03" db="EMBL/GenBank/DDBJ databases">
        <title>Genomic Encyclopedia of Type Strains, Phase IV (KMG-IV): sequencing the most valuable type-strain genomes for metagenomic binning, comparative biology and taxonomic classification.</title>
        <authorList>
            <person name="Goeker M."/>
        </authorList>
    </citation>
    <scope>NUCLEOTIDE SEQUENCE [LARGE SCALE GENOMIC DNA]</scope>
    <source>
        <strain evidence="1 2">DSM 103792</strain>
    </source>
</reference>
<dbReference type="InterPro" id="IPR008868">
    <property type="entry name" value="TniB"/>
</dbReference>
<evidence type="ECO:0000313" key="2">
    <source>
        <dbReference type="Proteomes" id="UP000295375"/>
    </source>
</evidence>
<dbReference type="OrthoDB" id="14765at2"/>
<gene>
    <name evidence="1" type="ORF">EV696_1059</name>
</gene>
<sequence length="299" mass="34073">MESLYPHLSPKTAAVMSQDNVARIAYVREKRWITYTMAKQALDRMKWLLDGPPSKRKVNMMIIAETNNGKSHLLERFYDLHPIDPGRDGGQTVSPVLLIEMPSAPDEGRIYDEILSMLNAPFRHSDRVSKKKDLLSYYVKLLGVRMLMIDEFQHIAVATPRRQRECLNTIKLIGSQQELTIVGAGVKEALNVINSDPQLANRFEPFFLLKWTYSDDYLRLLASFEKLLPLRQQSGLTDERFAKELLGLSEGLIGEMATLLARATEAAINDGKERLTLDYVKNAVWATPSERKRALGRFH</sequence>
<dbReference type="EMBL" id="SNYM01000005">
    <property type="protein sequence ID" value="TDQ49035.1"/>
    <property type="molecule type" value="Genomic_DNA"/>
</dbReference>
<dbReference type="Gene3D" id="3.40.50.300">
    <property type="entry name" value="P-loop containing nucleotide triphosphate hydrolases"/>
    <property type="match status" value="1"/>
</dbReference>
<organism evidence="1 2">
    <name type="scientific">Permianibacter aggregans</name>
    <dbReference type="NCBI Taxonomy" id="1510150"/>
    <lineage>
        <taxon>Bacteria</taxon>
        <taxon>Pseudomonadati</taxon>
        <taxon>Pseudomonadota</taxon>
        <taxon>Gammaproteobacteria</taxon>
        <taxon>Pseudomonadales</taxon>
        <taxon>Pseudomonadaceae</taxon>
        <taxon>Permianibacter</taxon>
    </lineage>
</organism>
<comment type="caution">
    <text evidence="1">The sequence shown here is derived from an EMBL/GenBank/DDBJ whole genome shotgun (WGS) entry which is preliminary data.</text>
</comment>
<dbReference type="AlphaFoldDB" id="A0A4R6UUH9"/>
<name>A0A4R6UUH9_9GAMM</name>
<dbReference type="Proteomes" id="UP000295375">
    <property type="component" value="Unassembled WGS sequence"/>
</dbReference>
<dbReference type="RefSeq" id="WP_133589296.1">
    <property type="nucleotide sequence ID" value="NZ_SNYM01000005.1"/>
</dbReference>